<dbReference type="Proteomes" id="UP000324101">
    <property type="component" value="Chromosome"/>
</dbReference>
<reference evidence="1 2" key="1">
    <citation type="submission" date="2018-05" db="EMBL/GenBank/DDBJ databases">
        <title>Streptomyces venezuelae.</title>
        <authorList>
            <person name="Kim W."/>
            <person name="Lee N."/>
            <person name="Cho B.-K."/>
        </authorList>
    </citation>
    <scope>NUCLEOTIDE SEQUENCE [LARGE SCALE GENOMIC DNA]</scope>
    <source>
        <strain evidence="1 2">ATCC 21018</strain>
    </source>
</reference>
<proteinExistence type="predicted"/>
<gene>
    <name evidence="1" type="ORF">DEJ51_29260</name>
</gene>
<evidence type="ECO:0000313" key="2">
    <source>
        <dbReference type="Proteomes" id="UP000324101"/>
    </source>
</evidence>
<dbReference type="EMBL" id="CP029189">
    <property type="protein sequence ID" value="QES57752.1"/>
    <property type="molecule type" value="Genomic_DNA"/>
</dbReference>
<evidence type="ECO:0000313" key="1">
    <source>
        <dbReference type="EMBL" id="QES57752.1"/>
    </source>
</evidence>
<name>A0A5P2DRB9_STRVZ</name>
<sequence length="122" mass="13060">MKIAVQDPGKDATYLLDPELLGEFTVDPARLGEGADVVFVLPSKTLCEQVPVVAGTGSADPSILISDPDGDRRWLLTRSALERFAADTRPPADAVWFSMPDASAGIYSAVPLFRRALVQNSS</sequence>
<accession>A0A5P2DRB9</accession>
<protein>
    <submittedName>
        <fullName evidence="1">Uncharacterized protein</fullName>
    </submittedName>
</protein>
<dbReference type="AlphaFoldDB" id="A0A5P2DRB9"/>
<organism evidence="1 2">
    <name type="scientific">Streptomyces venezuelae</name>
    <dbReference type="NCBI Taxonomy" id="54571"/>
    <lineage>
        <taxon>Bacteria</taxon>
        <taxon>Bacillati</taxon>
        <taxon>Actinomycetota</taxon>
        <taxon>Actinomycetes</taxon>
        <taxon>Kitasatosporales</taxon>
        <taxon>Streptomycetaceae</taxon>
        <taxon>Streptomyces</taxon>
    </lineage>
</organism>